<dbReference type="InParanoid" id="G0QVX6"/>
<dbReference type="GO" id="GO:0016787">
    <property type="term" value="F:hydrolase activity"/>
    <property type="evidence" value="ECO:0007669"/>
    <property type="project" value="UniProtKB-KW"/>
</dbReference>
<feature type="domain" description="EF-hand" evidence="18">
    <location>
        <begin position="393"/>
        <end position="428"/>
    </location>
</feature>
<evidence type="ECO:0000256" key="10">
    <source>
        <dbReference type="ARBA" id="ARBA00022837"/>
    </source>
</evidence>
<dbReference type="GeneID" id="14906757"/>
<dbReference type="PROSITE" id="PS50222">
    <property type="entry name" value="EF_HAND_2"/>
    <property type="match status" value="3"/>
</dbReference>
<comment type="similarity">
    <text evidence="12">Belongs to the protein kinase superfamily. Ser/Thr protein kinase family. CDPK subfamily.</text>
</comment>
<evidence type="ECO:0000256" key="9">
    <source>
        <dbReference type="ARBA" id="ARBA00022777"/>
    </source>
</evidence>
<dbReference type="Proteomes" id="UP000008983">
    <property type="component" value="Unassembled WGS sequence"/>
</dbReference>
<feature type="domain" description="EF-hand" evidence="18">
    <location>
        <begin position="323"/>
        <end position="358"/>
    </location>
</feature>
<dbReference type="RefSeq" id="XP_004032228.1">
    <property type="nucleotide sequence ID" value="XM_004032180.1"/>
</dbReference>
<protein>
    <recommendedName>
        <fullName evidence="3">non-specific serine/threonine protein kinase</fullName>
        <ecNumber evidence="3">2.7.11.1</ecNumber>
    </recommendedName>
</protein>
<evidence type="ECO:0000313" key="20">
    <source>
        <dbReference type="Proteomes" id="UP000008983"/>
    </source>
</evidence>
<dbReference type="OMA" id="YGESDHE"/>
<dbReference type="Pfam" id="PF13499">
    <property type="entry name" value="EF-hand_7"/>
    <property type="match status" value="2"/>
</dbReference>
<dbReference type="Gene3D" id="1.10.510.10">
    <property type="entry name" value="Transferase(Phosphotransferase) domain 1"/>
    <property type="match status" value="1"/>
</dbReference>
<dbReference type="PANTHER" id="PTHR24349">
    <property type="entry name" value="SERINE/THREONINE-PROTEIN KINASE"/>
    <property type="match status" value="1"/>
</dbReference>
<proteinExistence type="inferred from homology"/>
<dbReference type="GO" id="GO:0005524">
    <property type="term" value="F:ATP binding"/>
    <property type="evidence" value="ECO:0007669"/>
    <property type="project" value="UniProtKB-UniRule"/>
</dbReference>
<dbReference type="CDD" id="cd00051">
    <property type="entry name" value="EFh"/>
    <property type="match status" value="1"/>
</dbReference>
<dbReference type="EC" id="2.7.11.1" evidence="3"/>
<dbReference type="Gene3D" id="3.30.200.20">
    <property type="entry name" value="Phosphorylase Kinase, domain 1"/>
    <property type="match status" value="1"/>
</dbReference>
<dbReference type="SMART" id="SM00054">
    <property type="entry name" value="EFh"/>
    <property type="match status" value="4"/>
</dbReference>
<dbReference type="InterPro" id="IPR002048">
    <property type="entry name" value="EF_hand_dom"/>
</dbReference>
<evidence type="ECO:0000313" key="19">
    <source>
        <dbReference type="EMBL" id="EGR30641.1"/>
    </source>
</evidence>
<evidence type="ECO:0000256" key="1">
    <source>
        <dbReference type="ARBA" id="ARBA00001946"/>
    </source>
</evidence>
<dbReference type="SUPFAM" id="SSF56112">
    <property type="entry name" value="Protein kinase-like (PK-like)"/>
    <property type="match status" value="1"/>
</dbReference>
<dbReference type="PROSITE" id="PS00108">
    <property type="entry name" value="PROTEIN_KINASE_ST"/>
    <property type="match status" value="1"/>
</dbReference>
<evidence type="ECO:0000256" key="14">
    <source>
        <dbReference type="ARBA" id="ARBA00048679"/>
    </source>
</evidence>
<keyword evidence="11 15" id="KW-0067">ATP-binding</keyword>
<dbReference type="InterPro" id="IPR050205">
    <property type="entry name" value="CDPK_Ser/Thr_kinases"/>
</dbReference>
<dbReference type="InterPro" id="IPR017441">
    <property type="entry name" value="Protein_kinase_ATP_BS"/>
</dbReference>
<evidence type="ECO:0000256" key="13">
    <source>
        <dbReference type="ARBA" id="ARBA00047899"/>
    </source>
</evidence>
<evidence type="ECO:0000256" key="5">
    <source>
        <dbReference type="ARBA" id="ARBA00022679"/>
    </source>
</evidence>
<keyword evidence="20" id="KW-1185">Reference proteome</keyword>
<dbReference type="FunFam" id="1.10.510.10:FF:000571">
    <property type="entry name" value="Maternal embryonic leucine zipper kinase"/>
    <property type="match status" value="1"/>
</dbReference>
<dbReference type="InterPro" id="IPR008271">
    <property type="entry name" value="Ser/Thr_kinase_AS"/>
</dbReference>
<evidence type="ECO:0000256" key="6">
    <source>
        <dbReference type="ARBA" id="ARBA00022723"/>
    </source>
</evidence>
<dbReference type="InterPro" id="IPR018247">
    <property type="entry name" value="EF_Hand_1_Ca_BS"/>
</dbReference>
<dbReference type="FunFam" id="1.10.238.10:FF:000003">
    <property type="entry name" value="Calmodulin A"/>
    <property type="match status" value="1"/>
</dbReference>
<keyword evidence="6" id="KW-0479">Metal-binding</keyword>
<evidence type="ECO:0000256" key="11">
    <source>
        <dbReference type="ARBA" id="ARBA00022840"/>
    </source>
</evidence>
<dbReference type="STRING" id="857967.G0QVX6"/>
<comment type="subunit">
    <text evidence="2">Monomer.</text>
</comment>
<evidence type="ECO:0000256" key="7">
    <source>
        <dbReference type="ARBA" id="ARBA00022737"/>
    </source>
</evidence>
<dbReference type="InterPro" id="IPR011009">
    <property type="entry name" value="Kinase-like_dom_sf"/>
</dbReference>
<dbReference type="FunFam" id="3.30.200.20:FF:000315">
    <property type="entry name" value="Calcium-dependent protein kinase 3"/>
    <property type="match status" value="1"/>
</dbReference>
<evidence type="ECO:0000256" key="2">
    <source>
        <dbReference type="ARBA" id="ARBA00011245"/>
    </source>
</evidence>
<evidence type="ECO:0000259" key="17">
    <source>
        <dbReference type="PROSITE" id="PS50011"/>
    </source>
</evidence>
<comment type="catalytic activity">
    <reaction evidence="13">
        <text>L-threonyl-[protein] + ATP = O-phospho-L-threonyl-[protein] + ADP + H(+)</text>
        <dbReference type="Rhea" id="RHEA:46608"/>
        <dbReference type="Rhea" id="RHEA-COMP:11060"/>
        <dbReference type="Rhea" id="RHEA-COMP:11605"/>
        <dbReference type="ChEBI" id="CHEBI:15378"/>
        <dbReference type="ChEBI" id="CHEBI:30013"/>
        <dbReference type="ChEBI" id="CHEBI:30616"/>
        <dbReference type="ChEBI" id="CHEBI:61977"/>
        <dbReference type="ChEBI" id="CHEBI:456216"/>
        <dbReference type="EC" id="2.7.11.1"/>
    </reaction>
</comment>
<dbReference type="GO" id="GO:0005509">
    <property type="term" value="F:calcium ion binding"/>
    <property type="evidence" value="ECO:0007669"/>
    <property type="project" value="InterPro"/>
</dbReference>
<keyword evidence="19" id="KW-0378">Hydrolase</keyword>
<dbReference type="SMART" id="SM00220">
    <property type="entry name" value="S_TKc"/>
    <property type="match status" value="1"/>
</dbReference>
<keyword evidence="10" id="KW-0106">Calcium</keyword>
<dbReference type="CDD" id="cd05117">
    <property type="entry name" value="STKc_CAMK"/>
    <property type="match status" value="1"/>
</dbReference>
<dbReference type="FunCoup" id="G0QVX6">
    <property type="interactions" value="5"/>
</dbReference>
<dbReference type="EMBL" id="GL983967">
    <property type="protein sequence ID" value="EGR30641.1"/>
    <property type="molecule type" value="Genomic_DNA"/>
</dbReference>
<evidence type="ECO:0000256" key="12">
    <source>
        <dbReference type="ARBA" id="ARBA00024334"/>
    </source>
</evidence>
<dbReference type="Gene3D" id="1.10.238.10">
    <property type="entry name" value="EF-hand"/>
    <property type="match status" value="2"/>
</dbReference>
<organism evidence="19 20">
    <name type="scientific">Ichthyophthirius multifiliis</name>
    <name type="common">White spot disease agent</name>
    <name type="synonym">Ich</name>
    <dbReference type="NCBI Taxonomy" id="5932"/>
    <lineage>
        <taxon>Eukaryota</taxon>
        <taxon>Sar</taxon>
        <taxon>Alveolata</taxon>
        <taxon>Ciliophora</taxon>
        <taxon>Intramacronucleata</taxon>
        <taxon>Oligohymenophorea</taxon>
        <taxon>Hymenostomatida</taxon>
        <taxon>Ophryoglenina</taxon>
        <taxon>Ichthyophthirius</taxon>
    </lineage>
</organism>
<dbReference type="PROSITE" id="PS00018">
    <property type="entry name" value="EF_HAND_1"/>
    <property type="match status" value="4"/>
</dbReference>
<sequence>MDQDILVKKQWFIKSMNGKIDDYYDMKNKKQLGSGQFGSVIEVNQKGSDLRRAVKIIKKSSIENQQMFQNEINIMRELDHPNIIRLYEIYEDQRKIYLVMELCQGGELFDLITTRQKFTEQEARIIFKQVALALSYCHSHGICHRDLKPENLLLYIKDDITSIKVADFGLSCIFKSKNQQEKKQLQGRAGSAYYMSPEVLSGQYNELCDSWSLGVILYILLSGIPPFYGNTDQKIFERIQKKQYSFQFKQFDNVSKEVIDLINQCFQDQNQRPSVKQILDHSWINKDLENLKDFNLNQFKIFAGTTKLKKIALNFIASRLSESEIKDLGNLFKQLDKNNDGVLSVSEISNAIKIFSGKQEQITDLLKQIDTDQNGTIEYTEFVAASIQRQLFLKQEKLYYAFQALDIDGSGSISKQELQKILNEEGNSLNYTEDYWTQLIDGADKDKNGEIDYNEFVEMMGEIYI</sequence>
<dbReference type="PROSITE" id="PS50011">
    <property type="entry name" value="PROTEIN_KINASE_DOM"/>
    <property type="match status" value="1"/>
</dbReference>
<keyword evidence="9 19" id="KW-0418">Kinase</keyword>
<evidence type="ECO:0000256" key="8">
    <source>
        <dbReference type="ARBA" id="ARBA00022741"/>
    </source>
</evidence>
<dbReference type="InterPro" id="IPR000719">
    <property type="entry name" value="Prot_kinase_dom"/>
</dbReference>
<evidence type="ECO:0000256" key="3">
    <source>
        <dbReference type="ARBA" id="ARBA00012513"/>
    </source>
</evidence>
<comment type="cofactor">
    <cofactor evidence="1">
        <name>Mg(2+)</name>
        <dbReference type="ChEBI" id="CHEBI:18420"/>
    </cofactor>
</comment>
<evidence type="ECO:0000256" key="16">
    <source>
        <dbReference type="RuleBase" id="RU000304"/>
    </source>
</evidence>
<comment type="catalytic activity">
    <reaction evidence="14">
        <text>L-seryl-[protein] + ATP = O-phospho-L-seryl-[protein] + ADP + H(+)</text>
        <dbReference type="Rhea" id="RHEA:17989"/>
        <dbReference type="Rhea" id="RHEA-COMP:9863"/>
        <dbReference type="Rhea" id="RHEA-COMP:11604"/>
        <dbReference type="ChEBI" id="CHEBI:15378"/>
        <dbReference type="ChEBI" id="CHEBI:29999"/>
        <dbReference type="ChEBI" id="CHEBI:30616"/>
        <dbReference type="ChEBI" id="CHEBI:83421"/>
        <dbReference type="ChEBI" id="CHEBI:456216"/>
        <dbReference type="EC" id="2.7.11.1"/>
    </reaction>
</comment>
<evidence type="ECO:0000259" key="18">
    <source>
        <dbReference type="PROSITE" id="PS50222"/>
    </source>
</evidence>
<feature type="domain" description="EF-hand" evidence="18">
    <location>
        <begin position="431"/>
        <end position="465"/>
    </location>
</feature>
<dbReference type="InterPro" id="IPR011992">
    <property type="entry name" value="EF-hand-dom_pair"/>
</dbReference>
<keyword evidence="7" id="KW-0677">Repeat</keyword>
<dbReference type="SUPFAM" id="SSF47473">
    <property type="entry name" value="EF-hand"/>
    <property type="match status" value="1"/>
</dbReference>
<reference evidence="19 20" key="1">
    <citation type="submission" date="2011-07" db="EMBL/GenBank/DDBJ databases">
        <authorList>
            <person name="Coyne R."/>
            <person name="Brami D."/>
            <person name="Johnson J."/>
            <person name="Hostetler J."/>
            <person name="Hannick L."/>
            <person name="Clark T."/>
            <person name="Cassidy-Hanley D."/>
            <person name="Inman J."/>
        </authorList>
    </citation>
    <scope>NUCLEOTIDE SEQUENCE [LARGE SCALE GENOMIC DNA]</scope>
    <source>
        <strain evidence="19 20">G5</strain>
    </source>
</reference>
<dbReference type="eggNOG" id="KOG0032">
    <property type="taxonomic scope" value="Eukaryota"/>
</dbReference>
<dbReference type="OrthoDB" id="40902at2759"/>
<accession>G0QVX6</accession>
<gene>
    <name evidence="19" type="ORF">IMG5_127450</name>
</gene>
<dbReference type="PROSITE" id="PS00107">
    <property type="entry name" value="PROTEIN_KINASE_ATP"/>
    <property type="match status" value="1"/>
</dbReference>
<feature type="domain" description="Protein kinase" evidence="17">
    <location>
        <begin position="26"/>
        <end position="284"/>
    </location>
</feature>
<name>G0QVX6_ICHMU</name>
<keyword evidence="8 15" id="KW-0547">Nucleotide-binding</keyword>
<keyword evidence="5 19" id="KW-0808">Transferase</keyword>
<evidence type="ECO:0000256" key="15">
    <source>
        <dbReference type="PROSITE-ProRule" id="PRU10141"/>
    </source>
</evidence>
<evidence type="ECO:0000256" key="4">
    <source>
        <dbReference type="ARBA" id="ARBA00022527"/>
    </source>
</evidence>
<dbReference type="Pfam" id="PF00069">
    <property type="entry name" value="Pkinase"/>
    <property type="match status" value="1"/>
</dbReference>
<dbReference type="AlphaFoldDB" id="G0QVX6"/>
<keyword evidence="4 16" id="KW-0723">Serine/threonine-protein kinase</keyword>
<dbReference type="GO" id="GO:0106310">
    <property type="term" value="F:protein serine kinase activity"/>
    <property type="evidence" value="ECO:0007669"/>
    <property type="project" value="RHEA"/>
</dbReference>
<dbReference type="GO" id="GO:0004674">
    <property type="term" value="F:protein serine/threonine kinase activity"/>
    <property type="evidence" value="ECO:0007669"/>
    <property type="project" value="UniProtKB-KW"/>
</dbReference>
<feature type="binding site" evidence="15">
    <location>
        <position position="59"/>
    </location>
    <ligand>
        <name>ATP</name>
        <dbReference type="ChEBI" id="CHEBI:30616"/>
    </ligand>
</feature>